<accession>A0A803NMM8</accession>
<dbReference type="Gramene" id="evm.model.01.2786">
    <property type="protein sequence ID" value="cds.evm.model.01.2786"/>
    <property type="gene ID" value="evm.TU.01.2786"/>
</dbReference>
<dbReference type="Proteomes" id="UP000596661">
    <property type="component" value="Chromosome 1"/>
</dbReference>
<dbReference type="EMBL" id="UZAU01000081">
    <property type="status" value="NOT_ANNOTATED_CDS"/>
    <property type="molecule type" value="Genomic_DNA"/>
</dbReference>
<sequence>MVPVQIMCPICQKSEETIFYALISYSIAAQCWQRLLAGVRSIVAAKFYSWFDQILQRYSKGKCREVVMLCWGLWKARNKLVWNQKYATVDGVLISSMSCLVQWNSAQNRGSKASFPVFKAGDRVEFWVKPQENTIKVTVDAAIFHDRATFGYDIVALRLLRGRSDG</sequence>
<dbReference type="EnsemblPlants" id="evm.model.01.2786">
    <property type="protein sequence ID" value="cds.evm.model.01.2786"/>
    <property type="gene ID" value="evm.TU.01.2786"/>
</dbReference>
<dbReference type="OrthoDB" id="1747175at2759"/>
<reference evidence="1" key="2">
    <citation type="submission" date="2021-03" db="UniProtKB">
        <authorList>
            <consortium name="EnsemblPlants"/>
        </authorList>
    </citation>
    <scope>IDENTIFICATION</scope>
</reference>
<proteinExistence type="predicted"/>
<gene>
    <name evidence="1" type="primary">LOC115696419</name>
</gene>
<dbReference type="AlphaFoldDB" id="A0A803NMM8"/>
<protein>
    <submittedName>
        <fullName evidence="1">Uncharacterized protein</fullName>
    </submittedName>
</protein>
<dbReference type="RefSeq" id="XP_030479181.1">
    <property type="nucleotide sequence ID" value="XM_030623321.1"/>
</dbReference>
<dbReference type="KEGG" id="csav:115696419"/>
<organism evidence="1 2">
    <name type="scientific">Cannabis sativa</name>
    <name type="common">Hemp</name>
    <name type="synonym">Marijuana</name>
    <dbReference type="NCBI Taxonomy" id="3483"/>
    <lineage>
        <taxon>Eukaryota</taxon>
        <taxon>Viridiplantae</taxon>
        <taxon>Streptophyta</taxon>
        <taxon>Embryophyta</taxon>
        <taxon>Tracheophyta</taxon>
        <taxon>Spermatophyta</taxon>
        <taxon>Magnoliopsida</taxon>
        <taxon>eudicotyledons</taxon>
        <taxon>Gunneridae</taxon>
        <taxon>Pentapetalae</taxon>
        <taxon>rosids</taxon>
        <taxon>fabids</taxon>
        <taxon>Rosales</taxon>
        <taxon>Cannabaceae</taxon>
        <taxon>Cannabis</taxon>
    </lineage>
</organism>
<dbReference type="GeneID" id="115696419"/>
<evidence type="ECO:0000313" key="1">
    <source>
        <dbReference type="EnsemblPlants" id="cds.evm.model.01.2786"/>
    </source>
</evidence>
<reference evidence="1" key="1">
    <citation type="submission" date="2018-11" db="EMBL/GenBank/DDBJ databases">
        <authorList>
            <person name="Grassa J C."/>
        </authorList>
    </citation>
    <scope>NUCLEOTIDE SEQUENCE [LARGE SCALE GENOMIC DNA]</scope>
</reference>
<keyword evidence="2" id="KW-1185">Reference proteome</keyword>
<name>A0A803NMM8_CANSA</name>
<evidence type="ECO:0000313" key="2">
    <source>
        <dbReference type="Proteomes" id="UP000596661"/>
    </source>
</evidence>